<dbReference type="GO" id="GO:0006355">
    <property type="term" value="P:regulation of DNA-templated transcription"/>
    <property type="evidence" value="ECO:0007669"/>
    <property type="project" value="InterPro"/>
</dbReference>
<evidence type="ECO:0000256" key="1">
    <source>
        <dbReference type="ARBA" id="ARBA00022553"/>
    </source>
</evidence>
<accession>A0A538TX75</accession>
<keyword evidence="2" id="KW-0902">Two-component regulatory system</keyword>
<evidence type="ECO:0000256" key="6">
    <source>
        <dbReference type="PROSITE-ProRule" id="PRU00169"/>
    </source>
</evidence>
<dbReference type="InterPro" id="IPR039420">
    <property type="entry name" value="WalR-like"/>
</dbReference>
<dbReference type="PROSITE" id="PS51755">
    <property type="entry name" value="OMPR_PHOB"/>
    <property type="match status" value="1"/>
</dbReference>
<dbReference type="EMBL" id="VBOY01000016">
    <property type="protein sequence ID" value="TMQ68109.1"/>
    <property type="molecule type" value="Genomic_DNA"/>
</dbReference>
<dbReference type="GO" id="GO:0005829">
    <property type="term" value="C:cytosol"/>
    <property type="evidence" value="ECO:0007669"/>
    <property type="project" value="TreeGrafter"/>
</dbReference>
<dbReference type="Gene3D" id="1.10.10.10">
    <property type="entry name" value="Winged helix-like DNA-binding domain superfamily/Winged helix DNA-binding domain"/>
    <property type="match status" value="1"/>
</dbReference>
<feature type="modified residue" description="4-aspartylphosphate" evidence="6">
    <location>
        <position position="52"/>
    </location>
</feature>
<evidence type="ECO:0000256" key="7">
    <source>
        <dbReference type="PROSITE-ProRule" id="PRU01091"/>
    </source>
</evidence>
<evidence type="ECO:0000256" key="8">
    <source>
        <dbReference type="SAM" id="MobiDB-lite"/>
    </source>
</evidence>
<dbReference type="GO" id="GO:0032993">
    <property type="term" value="C:protein-DNA complex"/>
    <property type="evidence" value="ECO:0007669"/>
    <property type="project" value="TreeGrafter"/>
</dbReference>
<keyword evidence="4 7" id="KW-0238">DNA-binding</keyword>
<dbReference type="Gene3D" id="3.40.50.2300">
    <property type="match status" value="1"/>
</dbReference>
<dbReference type="AlphaFoldDB" id="A0A538TX75"/>
<feature type="domain" description="Response regulatory" evidence="9">
    <location>
        <begin position="3"/>
        <end position="117"/>
    </location>
</feature>
<keyword evidence="5" id="KW-0804">Transcription</keyword>
<keyword evidence="1 6" id="KW-0597">Phosphoprotein</keyword>
<dbReference type="FunFam" id="3.40.50.2300:FF:000001">
    <property type="entry name" value="DNA-binding response regulator PhoB"/>
    <property type="match status" value="1"/>
</dbReference>
<dbReference type="CDD" id="cd17574">
    <property type="entry name" value="REC_OmpR"/>
    <property type="match status" value="1"/>
</dbReference>
<evidence type="ECO:0000259" key="10">
    <source>
        <dbReference type="PROSITE" id="PS51755"/>
    </source>
</evidence>
<reference evidence="11 12" key="1">
    <citation type="journal article" date="2019" name="Nat. Microbiol.">
        <title>Mediterranean grassland soil C-N compound turnover is dependent on rainfall and depth, and is mediated by genomically divergent microorganisms.</title>
        <authorList>
            <person name="Diamond S."/>
            <person name="Andeer P.F."/>
            <person name="Li Z."/>
            <person name="Crits-Christoph A."/>
            <person name="Burstein D."/>
            <person name="Anantharaman K."/>
            <person name="Lane K.R."/>
            <person name="Thomas B.C."/>
            <person name="Pan C."/>
            <person name="Northen T.R."/>
            <person name="Banfield J.F."/>
        </authorList>
    </citation>
    <scope>NUCLEOTIDE SEQUENCE [LARGE SCALE GENOMIC DNA]</scope>
    <source>
        <strain evidence="11">WS_8</strain>
    </source>
</reference>
<evidence type="ECO:0000259" key="9">
    <source>
        <dbReference type="PROSITE" id="PS50110"/>
    </source>
</evidence>
<dbReference type="PROSITE" id="PS50110">
    <property type="entry name" value="RESPONSE_REGULATORY"/>
    <property type="match status" value="1"/>
</dbReference>
<dbReference type="Pfam" id="PF00072">
    <property type="entry name" value="Response_reg"/>
    <property type="match status" value="1"/>
</dbReference>
<dbReference type="InterPro" id="IPR001867">
    <property type="entry name" value="OmpR/PhoB-type_DNA-bd"/>
</dbReference>
<organism evidence="11 12">
    <name type="scientific">Eiseniibacteriota bacterium</name>
    <dbReference type="NCBI Taxonomy" id="2212470"/>
    <lineage>
        <taxon>Bacteria</taxon>
        <taxon>Candidatus Eiseniibacteriota</taxon>
    </lineage>
</organism>
<evidence type="ECO:0000256" key="3">
    <source>
        <dbReference type="ARBA" id="ARBA00023015"/>
    </source>
</evidence>
<feature type="compositionally biased region" description="Low complexity" evidence="8">
    <location>
        <begin position="242"/>
        <end position="255"/>
    </location>
</feature>
<dbReference type="SMART" id="SM00448">
    <property type="entry name" value="REC"/>
    <property type="match status" value="1"/>
</dbReference>
<dbReference type="InterPro" id="IPR001789">
    <property type="entry name" value="Sig_transdc_resp-reg_receiver"/>
</dbReference>
<proteinExistence type="predicted"/>
<evidence type="ECO:0000256" key="2">
    <source>
        <dbReference type="ARBA" id="ARBA00023012"/>
    </source>
</evidence>
<dbReference type="GO" id="GO:0000156">
    <property type="term" value="F:phosphorelay response regulator activity"/>
    <property type="evidence" value="ECO:0007669"/>
    <property type="project" value="TreeGrafter"/>
</dbReference>
<evidence type="ECO:0000256" key="4">
    <source>
        <dbReference type="ARBA" id="ARBA00023125"/>
    </source>
</evidence>
<dbReference type="GO" id="GO:0000976">
    <property type="term" value="F:transcription cis-regulatory region binding"/>
    <property type="evidence" value="ECO:0007669"/>
    <property type="project" value="TreeGrafter"/>
</dbReference>
<keyword evidence="3" id="KW-0805">Transcription regulation</keyword>
<dbReference type="SUPFAM" id="SSF52172">
    <property type="entry name" value="CheY-like"/>
    <property type="match status" value="1"/>
</dbReference>
<dbReference type="Proteomes" id="UP000316609">
    <property type="component" value="Unassembled WGS sequence"/>
</dbReference>
<dbReference type="Gene3D" id="6.10.250.690">
    <property type="match status" value="1"/>
</dbReference>
<evidence type="ECO:0000256" key="5">
    <source>
        <dbReference type="ARBA" id="ARBA00023163"/>
    </source>
</evidence>
<dbReference type="SMART" id="SM00862">
    <property type="entry name" value="Trans_reg_C"/>
    <property type="match status" value="1"/>
</dbReference>
<sequence>MKRVLIVEDEEGLLEDLQHNFKYEGYDVMTAKTGVEGLKLALKQKPDAVVLDIMLPQKDGFTVLKELRQRHRDMPVLVLTARNFEADVLKGFDLGADDYMTKPFGLKELLARVRRLVQRGPSGAPVPGPTIYTFGDVEVRFEPREVLKTGKPVALSYKEFELLRYMIEHRGRTVSREELLEEIWGVDEELGVTTRTVDTHVSNLRSKLGAGFAQPFIVAVHKVGYNTGVGRRRVRRSPLPHAPASRTPRASTSRRAAGRRRARGGTGARS</sequence>
<protein>
    <submittedName>
        <fullName evidence="11">Response regulator transcription factor</fullName>
    </submittedName>
</protein>
<gene>
    <name evidence="11" type="ORF">E6K78_02360</name>
</gene>
<name>A0A538TX75_UNCEI</name>
<dbReference type="CDD" id="cd00383">
    <property type="entry name" value="trans_reg_C"/>
    <property type="match status" value="1"/>
</dbReference>
<feature type="region of interest" description="Disordered" evidence="8">
    <location>
        <begin position="229"/>
        <end position="270"/>
    </location>
</feature>
<dbReference type="InterPro" id="IPR011006">
    <property type="entry name" value="CheY-like_superfamily"/>
</dbReference>
<dbReference type="PANTHER" id="PTHR48111">
    <property type="entry name" value="REGULATOR OF RPOS"/>
    <property type="match status" value="1"/>
</dbReference>
<evidence type="ECO:0000313" key="11">
    <source>
        <dbReference type="EMBL" id="TMQ68109.1"/>
    </source>
</evidence>
<dbReference type="PANTHER" id="PTHR48111:SF1">
    <property type="entry name" value="TWO-COMPONENT RESPONSE REGULATOR ORR33"/>
    <property type="match status" value="1"/>
</dbReference>
<evidence type="ECO:0000313" key="12">
    <source>
        <dbReference type="Proteomes" id="UP000316609"/>
    </source>
</evidence>
<feature type="DNA-binding region" description="OmpR/PhoB-type" evidence="7">
    <location>
        <begin position="129"/>
        <end position="229"/>
    </location>
</feature>
<dbReference type="InterPro" id="IPR036388">
    <property type="entry name" value="WH-like_DNA-bd_sf"/>
</dbReference>
<dbReference type="Pfam" id="PF00486">
    <property type="entry name" value="Trans_reg_C"/>
    <property type="match status" value="1"/>
</dbReference>
<comment type="caution">
    <text evidence="11">The sequence shown here is derived from an EMBL/GenBank/DDBJ whole genome shotgun (WGS) entry which is preliminary data.</text>
</comment>
<feature type="domain" description="OmpR/PhoB-type" evidence="10">
    <location>
        <begin position="129"/>
        <end position="229"/>
    </location>
</feature>